<dbReference type="GO" id="GO:0006281">
    <property type="term" value="P:DNA repair"/>
    <property type="evidence" value="ECO:0007669"/>
    <property type="project" value="TreeGrafter"/>
</dbReference>
<keyword evidence="4" id="KW-0378">Hydrolase</keyword>
<evidence type="ECO:0000259" key="8">
    <source>
        <dbReference type="PROSITE" id="PS51192"/>
    </source>
</evidence>
<evidence type="ECO:0000256" key="4">
    <source>
        <dbReference type="ARBA" id="ARBA00022801"/>
    </source>
</evidence>
<dbReference type="SUPFAM" id="SSF52540">
    <property type="entry name" value="P-loop containing nucleoside triphosphate hydrolases"/>
    <property type="match status" value="1"/>
</dbReference>
<dbReference type="InterPro" id="IPR014001">
    <property type="entry name" value="Helicase_ATP-bd"/>
</dbReference>
<dbReference type="GO" id="GO:0008094">
    <property type="term" value="F:ATP-dependent activity, acting on DNA"/>
    <property type="evidence" value="ECO:0007669"/>
    <property type="project" value="TreeGrafter"/>
</dbReference>
<evidence type="ECO:0000256" key="5">
    <source>
        <dbReference type="ARBA" id="ARBA00022833"/>
    </source>
</evidence>
<evidence type="ECO:0000256" key="3">
    <source>
        <dbReference type="ARBA" id="ARBA00022771"/>
    </source>
</evidence>
<dbReference type="SUPFAM" id="SSF57850">
    <property type="entry name" value="RING/U-box"/>
    <property type="match status" value="1"/>
</dbReference>
<dbReference type="InterPro" id="IPR027370">
    <property type="entry name" value="Znf-RING_euk"/>
</dbReference>
<accession>D7G0T2</accession>
<keyword evidence="1" id="KW-0479">Metal-binding</keyword>
<dbReference type="EMBL" id="FN649760">
    <property type="protein sequence ID" value="CBJ26745.1"/>
    <property type="molecule type" value="Genomic_DNA"/>
</dbReference>
<dbReference type="InterPro" id="IPR050628">
    <property type="entry name" value="SNF2_RAD54_helicase_TF"/>
</dbReference>
<dbReference type="InParanoid" id="D7G0T2"/>
<evidence type="ECO:0000313" key="9">
    <source>
        <dbReference type="EMBL" id="CBJ26745.1"/>
    </source>
</evidence>
<evidence type="ECO:0000256" key="1">
    <source>
        <dbReference type="ARBA" id="ARBA00022723"/>
    </source>
</evidence>
<feature type="domain" description="Helicase ATP-binding" evidence="8">
    <location>
        <begin position="621"/>
        <end position="825"/>
    </location>
</feature>
<dbReference type="PROSITE" id="PS51192">
    <property type="entry name" value="HELICASE_ATP_BIND_1"/>
    <property type="match status" value="1"/>
</dbReference>
<dbReference type="Gene3D" id="3.30.40.10">
    <property type="entry name" value="Zinc/RING finger domain, C3HC4 (zinc finger)"/>
    <property type="match status" value="1"/>
</dbReference>
<keyword evidence="6" id="KW-0067">ATP-binding</keyword>
<dbReference type="InterPro" id="IPR013083">
    <property type="entry name" value="Znf_RING/FYVE/PHD"/>
</dbReference>
<dbReference type="PANTHER" id="PTHR45626">
    <property type="entry name" value="TRANSCRIPTION TERMINATION FACTOR 2-RELATED"/>
    <property type="match status" value="1"/>
</dbReference>
<keyword evidence="5" id="KW-0862">Zinc</keyword>
<dbReference type="STRING" id="2880.D7G0T2"/>
<evidence type="ECO:0000256" key="2">
    <source>
        <dbReference type="ARBA" id="ARBA00022741"/>
    </source>
</evidence>
<dbReference type="InterPro" id="IPR027417">
    <property type="entry name" value="P-loop_NTPase"/>
</dbReference>
<keyword evidence="2" id="KW-0547">Nucleotide-binding</keyword>
<dbReference type="AlphaFoldDB" id="D7G0T2"/>
<evidence type="ECO:0000256" key="7">
    <source>
        <dbReference type="SAM" id="MobiDB-lite"/>
    </source>
</evidence>
<evidence type="ECO:0000313" key="10">
    <source>
        <dbReference type="Proteomes" id="UP000002630"/>
    </source>
</evidence>
<sequence>MAWWGAMANAASAGAALEDNSEDPIDLTSDTETSPLPGGGASAAAASSSSNGGSGVGIESTAGGLKLMAPDQGSSHESGGHHDPLAPAAGRCPPTGARDEEHGVKSMSQHTMLFLLCSGRMAAACGRSKRIRMTARFKKEVKNEGVKRAAEASAMAQQSGEVLVTDKPPAEKINQEEQEEGASRPAKRSKGGDEEDMEVVGTTGTAKLPHNRFACTEHKFDGPQGSSGHKEKCSLCFCYVCDLPASECLAWGDHCHATDTGPMKSSWKLLRERAKAYLRAGKPPPMIASVSSMTSTLDREVQKRFQRRYPGATGSALAPLARHNILARFASGLKPNVRTVILPNGKRDVTVACNDREASYAAARLPFKELWTPGTAHGAIRFGRVSNIPFKLDSTQPSPEKRKEYFDRFVSKTPMPRSLWYPTTRVPSYYDRYDSGAVDIAKEEDKAFLEHVRRCYEVDLVDVETEAVFDPVANAGSFTVEVILLRKVITRGTSLAARSPDLTPLVERCILNRVHKRPTLAEIKSRHLSSLTAAAAAGVSGAGAGASSVLGREFTPSTKDYGGYASVDVSLSGLINSVRDEETNSYIEGGQIHHPAKSGQRLNEFRRSWFSPILNQFTAVNPFASTMKGGILCDEMGLGKTAATLCLHLIHPPKTPAPGVPLDEKEWGPILGKQASPLTDRKSVTGEPEEPGKWVSKGTLVVCKVSLVGQWVEEAKRLCGGALSIYPYHGGNRRKDPAFLAKFDIVVTTYGVVQYDASRNSGFPPLRRIRWWRVVLDESHTIATAKHATNEVRDIISNRRWCMTGTPYISRFSDANGQLSFVGAGSAFRGSDLGDKGPNRETQVETVAFLRRVLLRHSQGMKLGGKSILGLPSITHKVEALALPTKERKAYVDFEKGLQNDYIKVRHRLRTQKGSHTMEVLTLLSKFRQACSGGQLLVGDSATVGGDGDGSTPASVDAFCPICNDIIESPVRTKCGHTFCQLVCVMVVLVSSEGVL</sequence>
<name>D7G0T2_ECTSI</name>
<dbReference type="Pfam" id="PF13445">
    <property type="entry name" value="zf-RING_UBOX"/>
    <property type="match status" value="1"/>
</dbReference>
<feature type="region of interest" description="Disordered" evidence="7">
    <location>
        <begin position="11"/>
        <end position="104"/>
    </location>
</feature>
<dbReference type="GO" id="GO:0005634">
    <property type="term" value="C:nucleus"/>
    <property type="evidence" value="ECO:0007669"/>
    <property type="project" value="TreeGrafter"/>
</dbReference>
<gene>
    <name evidence="9" type="ORF">Esi_0042_0122</name>
</gene>
<dbReference type="eggNOG" id="KOG1001">
    <property type="taxonomic scope" value="Eukaryota"/>
</dbReference>
<dbReference type="GO" id="GO:0005524">
    <property type="term" value="F:ATP binding"/>
    <property type="evidence" value="ECO:0007669"/>
    <property type="project" value="UniProtKB-KW"/>
</dbReference>
<dbReference type="Proteomes" id="UP000002630">
    <property type="component" value="Unassembled WGS sequence"/>
</dbReference>
<organism evidence="9 10">
    <name type="scientific">Ectocarpus siliculosus</name>
    <name type="common">Brown alga</name>
    <name type="synonym">Conferva siliculosa</name>
    <dbReference type="NCBI Taxonomy" id="2880"/>
    <lineage>
        <taxon>Eukaryota</taxon>
        <taxon>Sar</taxon>
        <taxon>Stramenopiles</taxon>
        <taxon>Ochrophyta</taxon>
        <taxon>PX clade</taxon>
        <taxon>Phaeophyceae</taxon>
        <taxon>Ectocarpales</taxon>
        <taxon>Ectocarpaceae</taxon>
        <taxon>Ectocarpus</taxon>
    </lineage>
</organism>
<keyword evidence="3" id="KW-0863">Zinc-finger</keyword>
<proteinExistence type="predicted"/>
<dbReference type="InterPro" id="IPR038718">
    <property type="entry name" value="SNF2-like_sf"/>
</dbReference>
<feature type="compositionally biased region" description="Low complexity" evidence="7">
    <location>
        <begin position="42"/>
        <end position="51"/>
    </location>
</feature>
<dbReference type="PANTHER" id="PTHR45626:SF38">
    <property type="entry name" value="DEAD-BOX PROTEIN"/>
    <property type="match status" value="1"/>
</dbReference>
<dbReference type="GO" id="GO:0016787">
    <property type="term" value="F:hydrolase activity"/>
    <property type="evidence" value="ECO:0007669"/>
    <property type="project" value="UniProtKB-KW"/>
</dbReference>
<dbReference type="CDD" id="cd18008">
    <property type="entry name" value="DEXDc_SHPRH-like"/>
    <property type="match status" value="1"/>
</dbReference>
<dbReference type="Gene3D" id="3.40.50.10810">
    <property type="entry name" value="Tandem AAA-ATPase domain"/>
    <property type="match status" value="1"/>
</dbReference>
<protein>
    <recommendedName>
        <fullName evidence="8">Helicase ATP-binding domain-containing protein</fullName>
    </recommendedName>
</protein>
<dbReference type="GO" id="GO:0008270">
    <property type="term" value="F:zinc ion binding"/>
    <property type="evidence" value="ECO:0007669"/>
    <property type="project" value="UniProtKB-KW"/>
</dbReference>
<keyword evidence="10" id="KW-1185">Reference proteome</keyword>
<reference evidence="9 10" key="1">
    <citation type="journal article" date="2010" name="Nature">
        <title>The Ectocarpus genome and the independent evolution of multicellularity in brown algae.</title>
        <authorList>
            <person name="Cock J.M."/>
            <person name="Sterck L."/>
            <person name="Rouze P."/>
            <person name="Scornet D."/>
            <person name="Allen A.E."/>
            <person name="Amoutzias G."/>
            <person name="Anthouard V."/>
            <person name="Artiguenave F."/>
            <person name="Aury J.M."/>
            <person name="Badger J.H."/>
            <person name="Beszteri B."/>
            <person name="Billiau K."/>
            <person name="Bonnet E."/>
            <person name="Bothwell J.H."/>
            <person name="Bowler C."/>
            <person name="Boyen C."/>
            <person name="Brownlee C."/>
            <person name="Carrano C.J."/>
            <person name="Charrier B."/>
            <person name="Cho G.Y."/>
            <person name="Coelho S.M."/>
            <person name="Collen J."/>
            <person name="Corre E."/>
            <person name="Da Silva C."/>
            <person name="Delage L."/>
            <person name="Delaroque N."/>
            <person name="Dittami S.M."/>
            <person name="Doulbeau S."/>
            <person name="Elias M."/>
            <person name="Farnham G."/>
            <person name="Gachon C.M."/>
            <person name="Gschloessl B."/>
            <person name="Heesch S."/>
            <person name="Jabbari K."/>
            <person name="Jubin C."/>
            <person name="Kawai H."/>
            <person name="Kimura K."/>
            <person name="Kloareg B."/>
            <person name="Kupper F.C."/>
            <person name="Lang D."/>
            <person name="Le Bail A."/>
            <person name="Leblanc C."/>
            <person name="Lerouge P."/>
            <person name="Lohr M."/>
            <person name="Lopez P.J."/>
            <person name="Martens C."/>
            <person name="Maumus F."/>
            <person name="Michel G."/>
            <person name="Miranda-Saavedra D."/>
            <person name="Morales J."/>
            <person name="Moreau H."/>
            <person name="Motomura T."/>
            <person name="Nagasato C."/>
            <person name="Napoli C.A."/>
            <person name="Nelson D.R."/>
            <person name="Nyvall-Collen P."/>
            <person name="Peters A.F."/>
            <person name="Pommier C."/>
            <person name="Potin P."/>
            <person name="Poulain J."/>
            <person name="Quesneville H."/>
            <person name="Read B."/>
            <person name="Rensing S.A."/>
            <person name="Ritter A."/>
            <person name="Rousvoal S."/>
            <person name="Samanta M."/>
            <person name="Samson G."/>
            <person name="Schroeder D.C."/>
            <person name="Segurens B."/>
            <person name="Strittmatter M."/>
            <person name="Tonon T."/>
            <person name="Tregear J.W."/>
            <person name="Valentin K."/>
            <person name="von Dassow P."/>
            <person name="Yamagishi T."/>
            <person name="Van de Peer Y."/>
            <person name="Wincker P."/>
        </authorList>
    </citation>
    <scope>NUCLEOTIDE SEQUENCE [LARGE SCALE GENOMIC DNA]</scope>
    <source>
        <strain evidence="10">Ec32 / CCAP1310/4</strain>
    </source>
</reference>
<dbReference type="SMART" id="SM00487">
    <property type="entry name" value="DEXDc"/>
    <property type="match status" value="1"/>
</dbReference>
<dbReference type="InterPro" id="IPR000330">
    <property type="entry name" value="SNF2_N"/>
</dbReference>
<evidence type="ECO:0000256" key="6">
    <source>
        <dbReference type="ARBA" id="ARBA00022840"/>
    </source>
</evidence>
<dbReference type="OrthoDB" id="46663at2759"/>
<feature type="region of interest" description="Disordered" evidence="7">
    <location>
        <begin position="142"/>
        <end position="199"/>
    </location>
</feature>
<dbReference type="Pfam" id="PF00176">
    <property type="entry name" value="SNF2-rel_dom"/>
    <property type="match status" value="1"/>
</dbReference>